<protein>
    <recommendedName>
        <fullName evidence="1">DUF7804 domain-containing protein</fullName>
    </recommendedName>
</protein>
<reference evidence="3" key="3">
    <citation type="submission" date="2020-12" db="UniProtKB">
        <authorList>
            <consortium name="EnsemblPlants"/>
        </authorList>
    </citation>
    <scope>IDENTIFICATION</scope>
</reference>
<dbReference type="InterPro" id="IPR056706">
    <property type="entry name" value="DUF7804"/>
</dbReference>
<dbReference type="Gramene" id="Pp3c2_14400V3.1">
    <property type="protein sequence ID" value="Pp3c2_14400V3.1"/>
    <property type="gene ID" value="Pp3c2_14400"/>
</dbReference>
<organism evidence="2">
    <name type="scientific">Physcomitrium patens</name>
    <name type="common">Spreading-leaved earth moss</name>
    <name type="synonym">Physcomitrella patens</name>
    <dbReference type="NCBI Taxonomy" id="3218"/>
    <lineage>
        <taxon>Eukaryota</taxon>
        <taxon>Viridiplantae</taxon>
        <taxon>Streptophyta</taxon>
        <taxon>Embryophyta</taxon>
        <taxon>Bryophyta</taxon>
        <taxon>Bryophytina</taxon>
        <taxon>Bryopsida</taxon>
        <taxon>Funariidae</taxon>
        <taxon>Funariales</taxon>
        <taxon>Funariaceae</taxon>
        <taxon>Physcomitrium</taxon>
    </lineage>
</organism>
<dbReference type="OMA" id="NRRNWAD"/>
<dbReference type="AlphaFoldDB" id="A0A2K1L1H8"/>
<dbReference type="EMBL" id="ABEU02000002">
    <property type="protein sequence ID" value="PNR59884.1"/>
    <property type="molecule type" value="Genomic_DNA"/>
</dbReference>
<reference evidence="2 4" key="2">
    <citation type="journal article" date="2018" name="Plant J.">
        <title>The Physcomitrella patens chromosome-scale assembly reveals moss genome structure and evolution.</title>
        <authorList>
            <person name="Lang D."/>
            <person name="Ullrich K.K."/>
            <person name="Murat F."/>
            <person name="Fuchs J."/>
            <person name="Jenkins J."/>
            <person name="Haas F.B."/>
            <person name="Piednoel M."/>
            <person name="Gundlach H."/>
            <person name="Van Bel M."/>
            <person name="Meyberg R."/>
            <person name="Vives C."/>
            <person name="Morata J."/>
            <person name="Symeonidi A."/>
            <person name="Hiss M."/>
            <person name="Muchero W."/>
            <person name="Kamisugi Y."/>
            <person name="Saleh O."/>
            <person name="Blanc G."/>
            <person name="Decker E.L."/>
            <person name="van Gessel N."/>
            <person name="Grimwood J."/>
            <person name="Hayes R.D."/>
            <person name="Graham S.W."/>
            <person name="Gunter L.E."/>
            <person name="McDaniel S.F."/>
            <person name="Hoernstein S.N.W."/>
            <person name="Larsson A."/>
            <person name="Li F.W."/>
            <person name="Perroud P.F."/>
            <person name="Phillips J."/>
            <person name="Ranjan P."/>
            <person name="Rokshar D.S."/>
            <person name="Rothfels C.J."/>
            <person name="Schneider L."/>
            <person name="Shu S."/>
            <person name="Stevenson D.W."/>
            <person name="Thummler F."/>
            <person name="Tillich M."/>
            <person name="Villarreal Aguilar J.C."/>
            <person name="Widiez T."/>
            <person name="Wong G.K."/>
            <person name="Wymore A."/>
            <person name="Zhang Y."/>
            <person name="Zimmer A.D."/>
            <person name="Quatrano R.S."/>
            <person name="Mayer K.F.X."/>
            <person name="Goodstein D."/>
            <person name="Casacuberta J.M."/>
            <person name="Vandepoele K."/>
            <person name="Reski R."/>
            <person name="Cuming A.C."/>
            <person name="Tuskan G.A."/>
            <person name="Maumus F."/>
            <person name="Salse J."/>
            <person name="Schmutz J."/>
            <person name="Rensing S.A."/>
        </authorList>
    </citation>
    <scope>NUCLEOTIDE SEQUENCE [LARGE SCALE GENOMIC DNA]</scope>
    <source>
        <strain evidence="3 4">cv. Gransden 2004</strain>
    </source>
</reference>
<feature type="domain" description="DUF7804" evidence="1">
    <location>
        <begin position="86"/>
        <end position="160"/>
    </location>
</feature>
<dbReference type="OrthoDB" id="2013011at2759"/>
<dbReference type="PANTHER" id="PTHR35127">
    <property type="entry name" value="OS03G0736900 PROTEIN"/>
    <property type="match status" value="1"/>
</dbReference>
<evidence type="ECO:0000313" key="2">
    <source>
        <dbReference type="EMBL" id="PNR59884.1"/>
    </source>
</evidence>
<evidence type="ECO:0000259" key="1">
    <source>
        <dbReference type="Pfam" id="PF25089"/>
    </source>
</evidence>
<accession>A0A2K1L1H8</accession>
<evidence type="ECO:0000313" key="4">
    <source>
        <dbReference type="Proteomes" id="UP000006727"/>
    </source>
</evidence>
<keyword evidence="4" id="KW-1185">Reference proteome</keyword>
<name>A0A2K1L1H8_PHYPA</name>
<dbReference type="KEGG" id="ppp:112276864"/>
<dbReference type="EnsemblPlants" id="Pp3c2_14400V3.2">
    <property type="protein sequence ID" value="Pp3c2_14400V3.2"/>
    <property type="gene ID" value="Pp3c2_14400"/>
</dbReference>
<evidence type="ECO:0000313" key="3">
    <source>
        <dbReference type="EnsemblPlants" id="Pp3c2_14400V3.1"/>
    </source>
</evidence>
<dbReference type="Pfam" id="PF25089">
    <property type="entry name" value="DUF7804"/>
    <property type="match status" value="1"/>
</dbReference>
<dbReference type="FunCoup" id="A0A2K1L1H8">
    <property type="interactions" value="9"/>
</dbReference>
<gene>
    <name evidence="3" type="primary">LOC112276864</name>
    <name evidence="2" type="ORF">PHYPA_002676</name>
</gene>
<dbReference type="Proteomes" id="UP000006727">
    <property type="component" value="Chromosome 2"/>
</dbReference>
<proteinExistence type="predicted"/>
<sequence length="244" mass="27273">MMSTLVHNACAACCHHPWTSDASRQDFMSGKRDRSLSKAVPTRRPYVVSRAVRSSLEAATDSRGSHSHQWFDLPYALSCPVDRDINVERWVEDSVDEIVKNIQEAPFLQYVYNSKGRFGRSQRQKVSQDLLQNPNHWQSVRKSLSTHNPDGVILVQKLDSGLSAPYCLARVFNEETACPLLADGAETIVWGVLVQARGARENACYLLKTTSVPSSAGICTRYCLTKAKCFGPSLIEQLENAWLL</sequence>
<dbReference type="EnsemblPlants" id="Pp3c2_14400V3.1">
    <property type="protein sequence ID" value="Pp3c2_14400V3.1"/>
    <property type="gene ID" value="Pp3c2_14400"/>
</dbReference>
<dbReference type="Gramene" id="Pp3c2_14400V3.2">
    <property type="protein sequence ID" value="Pp3c2_14400V3.2"/>
    <property type="gene ID" value="Pp3c2_14400"/>
</dbReference>
<reference evidence="2 4" key="1">
    <citation type="journal article" date="2008" name="Science">
        <title>The Physcomitrella genome reveals evolutionary insights into the conquest of land by plants.</title>
        <authorList>
            <person name="Rensing S."/>
            <person name="Lang D."/>
            <person name="Zimmer A."/>
            <person name="Terry A."/>
            <person name="Salamov A."/>
            <person name="Shapiro H."/>
            <person name="Nishiyama T."/>
            <person name="Perroud P.-F."/>
            <person name="Lindquist E."/>
            <person name="Kamisugi Y."/>
            <person name="Tanahashi T."/>
            <person name="Sakakibara K."/>
            <person name="Fujita T."/>
            <person name="Oishi K."/>
            <person name="Shin-I T."/>
            <person name="Kuroki Y."/>
            <person name="Toyoda A."/>
            <person name="Suzuki Y."/>
            <person name="Hashimoto A."/>
            <person name="Yamaguchi K."/>
            <person name="Sugano A."/>
            <person name="Kohara Y."/>
            <person name="Fujiyama A."/>
            <person name="Anterola A."/>
            <person name="Aoki S."/>
            <person name="Ashton N."/>
            <person name="Barbazuk W.B."/>
            <person name="Barker E."/>
            <person name="Bennetzen J."/>
            <person name="Bezanilla M."/>
            <person name="Blankenship R."/>
            <person name="Cho S.H."/>
            <person name="Dutcher S."/>
            <person name="Estelle M."/>
            <person name="Fawcett J.A."/>
            <person name="Gundlach H."/>
            <person name="Hanada K."/>
            <person name="Heyl A."/>
            <person name="Hicks K.A."/>
            <person name="Hugh J."/>
            <person name="Lohr M."/>
            <person name="Mayer K."/>
            <person name="Melkozernov A."/>
            <person name="Murata T."/>
            <person name="Nelson D."/>
            <person name="Pils B."/>
            <person name="Prigge M."/>
            <person name="Reiss B."/>
            <person name="Renner T."/>
            <person name="Rombauts S."/>
            <person name="Rushton P."/>
            <person name="Sanderfoot A."/>
            <person name="Schween G."/>
            <person name="Shiu S.-H."/>
            <person name="Stueber K."/>
            <person name="Theodoulou F.L."/>
            <person name="Tu H."/>
            <person name="Van de Peer Y."/>
            <person name="Verrier P.J."/>
            <person name="Waters E."/>
            <person name="Wood A."/>
            <person name="Yang L."/>
            <person name="Cove D."/>
            <person name="Cuming A."/>
            <person name="Hasebe M."/>
            <person name="Lucas S."/>
            <person name="Mishler D.B."/>
            <person name="Reski R."/>
            <person name="Grigoriev I."/>
            <person name="Quatrano R.S."/>
            <person name="Boore J.L."/>
        </authorList>
    </citation>
    <scope>NUCLEOTIDE SEQUENCE [LARGE SCALE GENOMIC DNA]</scope>
    <source>
        <strain evidence="3 4">cv. Gransden 2004</strain>
    </source>
</reference>
<dbReference type="PaxDb" id="3218-PP1S30_175V6.1"/>
<dbReference type="PANTHER" id="PTHR35127:SF1">
    <property type="entry name" value="GENOME ASSEMBLY, CHROMOSOME: A10"/>
    <property type="match status" value="1"/>
</dbReference>